<evidence type="ECO:0000256" key="1">
    <source>
        <dbReference type="ARBA" id="ARBA00004251"/>
    </source>
</evidence>
<dbReference type="GO" id="GO:0005886">
    <property type="term" value="C:plasma membrane"/>
    <property type="evidence" value="ECO:0007669"/>
    <property type="project" value="UniProtKB-SubCell"/>
</dbReference>
<accession>A0A4D6LD64</accession>
<evidence type="ECO:0000256" key="18">
    <source>
        <dbReference type="ARBA" id="ARBA00048679"/>
    </source>
</evidence>
<evidence type="ECO:0000256" key="19">
    <source>
        <dbReference type="SAM" id="Phobius"/>
    </source>
</evidence>
<dbReference type="PANTHER" id="PTHR27002">
    <property type="entry name" value="RECEPTOR-LIKE SERINE/THREONINE-PROTEIN KINASE SD1-8"/>
    <property type="match status" value="1"/>
</dbReference>
<keyword evidence="13 19" id="KW-0472">Membrane</keyword>
<dbReference type="InterPro" id="IPR000719">
    <property type="entry name" value="Prot_kinase_dom"/>
</dbReference>
<comment type="catalytic activity">
    <reaction evidence="18">
        <text>L-seryl-[protein] + ATP = O-phospho-L-seryl-[protein] + ADP + H(+)</text>
        <dbReference type="Rhea" id="RHEA:17989"/>
        <dbReference type="Rhea" id="RHEA-COMP:9863"/>
        <dbReference type="Rhea" id="RHEA-COMP:11604"/>
        <dbReference type="ChEBI" id="CHEBI:15378"/>
        <dbReference type="ChEBI" id="CHEBI:29999"/>
        <dbReference type="ChEBI" id="CHEBI:30616"/>
        <dbReference type="ChEBI" id="CHEBI:83421"/>
        <dbReference type="ChEBI" id="CHEBI:456216"/>
        <dbReference type="EC" id="2.7.11.1"/>
    </reaction>
</comment>
<name>A0A4D6LD64_VIGUN</name>
<feature type="domain" description="Apple" evidence="22">
    <location>
        <begin position="410"/>
        <end position="483"/>
    </location>
</feature>
<evidence type="ECO:0000256" key="9">
    <source>
        <dbReference type="ARBA" id="ARBA00022741"/>
    </source>
</evidence>
<keyword evidence="3" id="KW-1003">Cell membrane</keyword>
<dbReference type="Gene3D" id="3.30.200.20">
    <property type="entry name" value="Phosphorylase Kinase, domain 1"/>
    <property type="match status" value="2"/>
</dbReference>
<keyword evidence="9" id="KW-0547">Nucleotide-binding</keyword>
<keyword evidence="5" id="KW-0808">Transferase</keyword>
<evidence type="ECO:0000256" key="4">
    <source>
        <dbReference type="ARBA" id="ARBA00022527"/>
    </source>
</evidence>
<evidence type="ECO:0000256" key="16">
    <source>
        <dbReference type="ARBA" id="ARBA00023180"/>
    </source>
</evidence>
<evidence type="ECO:0000256" key="13">
    <source>
        <dbReference type="ARBA" id="ARBA00023136"/>
    </source>
</evidence>
<evidence type="ECO:0000256" key="6">
    <source>
        <dbReference type="ARBA" id="ARBA00022692"/>
    </source>
</evidence>
<dbReference type="InterPro" id="IPR000858">
    <property type="entry name" value="S_locus_glycoprot_dom"/>
</dbReference>
<evidence type="ECO:0000259" key="21">
    <source>
        <dbReference type="PROSITE" id="PS50927"/>
    </source>
</evidence>
<feature type="domain" description="Protein kinase" evidence="20">
    <location>
        <begin position="564"/>
        <end position="840"/>
    </location>
</feature>
<dbReference type="PANTHER" id="PTHR27002:SF646">
    <property type="entry name" value="NON-SPECIFIC SERINE_THREONINE PROTEIN KINASE"/>
    <property type="match status" value="1"/>
</dbReference>
<dbReference type="InterPro" id="IPR001480">
    <property type="entry name" value="Bulb-type_lectin_dom"/>
</dbReference>
<dbReference type="CDD" id="cd14066">
    <property type="entry name" value="STKc_IRAK"/>
    <property type="match status" value="1"/>
</dbReference>
<dbReference type="GO" id="GO:0005524">
    <property type="term" value="F:ATP binding"/>
    <property type="evidence" value="ECO:0007669"/>
    <property type="project" value="UniProtKB-KW"/>
</dbReference>
<dbReference type="PROSITE" id="PS00108">
    <property type="entry name" value="PROTEIN_KINASE_ST"/>
    <property type="match status" value="1"/>
</dbReference>
<evidence type="ECO:0000256" key="11">
    <source>
        <dbReference type="ARBA" id="ARBA00022840"/>
    </source>
</evidence>
<dbReference type="EC" id="2.7.11.1" evidence="2"/>
<evidence type="ECO:0000259" key="20">
    <source>
        <dbReference type="PROSITE" id="PS50011"/>
    </source>
</evidence>
<dbReference type="CDD" id="cd01098">
    <property type="entry name" value="PAN_AP_plant"/>
    <property type="match status" value="2"/>
</dbReference>
<evidence type="ECO:0000256" key="17">
    <source>
        <dbReference type="ARBA" id="ARBA00047899"/>
    </source>
</evidence>
<keyword evidence="14" id="KW-1015">Disulfide bond</keyword>
<dbReference type="InterPro" id="IPR003609">
    <property type="entry name" value="Pan_app"/>
</dbReference>
<dbReference type="FunFam" id="1.10.510.10:FF:000129">
    <property type="entry name" value="cysteine-rich receptor-like protein kinase 10"/>
    <property type="match status" value="1"/>
</dbReference>
<protein>
    <recommendedName>
        <fullName evidence="2">non-specific serine/threonine protein kinase</fullName>
        <ecNumber evidence="2">2.7.11.1</ecNumber>
    </recommendedName>
</protein>
<feature type="transmembrane region" description="Helical" evidence="19">
    <location>
        <begin position="1266"/>
        <end position="1284"/>
    </location>
</feature>
<evidence type="ECO:0000256" key="15">
    <source>
        <dbReference type="ARBA" id="ARBA00023170"/>
    </source>
</evidence>
<evidence type="ECO:0000256" key="8">
    <source>
        <dbReference type="ARBA" id="ARBA00022737"/>
    </source>
</evidence>
<dbReference type="FunFam" id="3.30.200.20:FF:000195">
    <property type="entry name" value="G-type lectin S-receptor-like serine/threonine-protein kinase"/>
    <property type="match status" value="2"/>
</dbReference>
<keyword evidence="11" id="KW-0067">ATP-binding</keyword>
<evidence type="ECO:0000256" key="3">
    <source>
        <dbReference type="ARBA" id="ARBA00022475"/>
    </source>
</evidence>
<keyword evidence="12 19" id="KW-1133">Transmembrane helix</keyword>
<evidence type="ECO:0000256" key="12">
    <source>
        <dbReference type="ARBA" id="ARBA00022989"/>
    </source>
</evidence>
<keyword evidence="8" id="KW-0677">Repeat</keyword>
<dbReference type="FunFam" id="2.90.10.10:FF:000001">
    <property type="entry name" value="G-type lectin S-receptor-like serine/threonine-protein kinase"/>
    <property type="match status" value="1"/>
</dbReference>
<keyword evidence="15 23" id="KW-0675">Receptor</keyword>
<dbReference type="SMART" id="SM00473">
    <property type="entry name" value="PAN_AP"/>
    <property type="match status" value="2"/>
</dbReference>
<dbReference type="Pfam" id="PF00954">
    <property type="entry name" value="S_locus_glycop"/>
    <property type="match status" value="2"/>
</dbReference>
<dbReference type="PROSITE" id="PS50011">
    <property type="entry name" value="PROTEIN_KINASE_DOM"/>
    <property type="match status" value="2"/>
</dbReference>
<evidence type="ECO:0000313" key="24">
    <source>
        <dbReference type="Proteomes" id="UP000501690"/>
    </source>
</evidence>
<evidence type="ECO:0000256" key="10">
    <source>
        <dbReference type="ARBA" id="ARBA00022777"/>
    </source>
</evidence>
<dbReference type="GO" id="GO:0048544">
    <property type="term" value="P:recognition of pollen"/>
    <property type="evidence" value="ECO:0007669"/>
    <property type="project" value="InterPro"/>
</dbReference>
<dbReference type="SMART" id="SM00108">
    <property type="entry name" value="B_lectin"/>
    <property type="match status" value="2"/>
</dbReference>
<keyword evidence="24" id="KW-1185">Reference proteome</keyword>
<dbReference type="Pfam" id="PF01453">
    <property type="entry name" value="B_lectin"/>
    <property type="match status" value="2"/>
</dbReference>
<organism evidence="23 24">
    <name type="scientific">Vigna unguiculata</name>
    <name type="common">Cowpea</name>
    <dbReference type="NCBI Taxonomy" id="3917"/>
    <lineage>
        <taxon>Eukaryota</taxon>
        <taxon>Viridiplantae</taxon>
        <taxon>Streptophyta</taxon>
        <taxon>Embryophyta</taxon>
        <taxon>Tracheophyta</taxon>
        <taxon>Spermatophyta</taxon>
        <taxon>Magnoliopsida</taxon>
        <taxon>eudicotyledons</taxon>
        <taxon>Gunneridae</taxon>
        <taxon>Pentapetalae</taxon>
        <taxon>rosids</taxon>
        <taxon>fabids</taxon>
        <taxon>Fabales</taxon>
        <taxon>Fabaceae</taxon>
        <taxon>Papilionoideae</taxon>
        <taxon>50 kb inversion clade</taxon>
        <taxon>NPAAA clade</taxon>
        <taxon>indigoferoid/millettioid clade</taxon>
        <taxon>Phaseoleae</taxon>
        <taxon>Vigna</taxon>
    </lineage>
</organism>
<gene>
    <name evidence="23" type="ORF">DEO72_LG3g955</name>
</gene>
<dbReference type="InterPro" id="IPR008271">
    <property type="entry name" value="Ser/Thr_kinase_AS"/>
</dbReference>
<evidence type="ECO:0000256" key="2">
    <source>
        <dbReference type="ARBA" id="ARBA00012513"/>
    </source>
</evidence>
<evidence type="ECO:0000256" key="14">
    <source>
        <dbReference type="ARBA" id="ARBA00023157"/>
    </source>
</evidence>
<feature type="domain" description="Bulb-type lectin" evidence="21">
    <location>
        <begin position="852"/>
        <end position="973"/>
    </location>
</feature>
<dbReference type="FunFam" id="1.10.510.10:FF:000060">
    <property type="entry name" value="G-type lectin S-receptor-like serine/threonine-protein kinase"/>
    <property type="match status" value="1"/>
</dbReference>
<dbReference type="Proteomes" id="UP000501690">
    <property type="component" value="Linkage Group LG3"/>
</dbReference>
<dbReference type="Gene3D" id="2.90.10.10">
    <property type="entry name" value="Bulb-type lectin domain"/>
    <property type="match status" value="2"/>
</dbReference>
<evidence type="ECO:0000313" key="23">
    <source>
        <dbReference type="EMBL" id="QCD86433.1"/>
    </source>
</evidence>
<dbReference type="SMART" id="SM00220">
    <property type="entry name" value="S_TKc"/>
    <property type="match status" value="2"/>
</dbReference>
<dbReference type="SUPFAM" id="SSF56112">
    <property type="entry name" value="Protein kinase-like (PK-like)"/>
    <property type="match status" value="2"/>
</dbReference>
<dbReference type="PROSITE" id="PS50948">
    <property type="entry name" value="PAN"/>
    <property type="match status" value="2"/>
</dbReference>
<dbReference type="InterPro" id="IPR036426">
    <property type="entry name" value="Bulb-type_lectin_dom_sf"/>
</dbReference>
<comment type="catalytic activity">
    <reaction evidence="17">
        <text>L-threonyl-[protein] + ATP = O-phospho-L-threonyl-[protein] + ADP + H(+)</text>
        <dbReference type="Rhea" id="RHEA:46608"/>
        <dbReference type="Rhea" id="RHEA-COMP:11060"/>
        <dbReference type="Rhea" id="RHEA-COMP:11605"/>
        <dbReference type="ChEBI" id="CHEBI:15378"/>
        <dbReference type="ChEBI" id="CHEBI:30013"/>
        <dbReference type="ChEBI" id="CHEBI:30616"/>
        <dbReference type="ChEBI" id="CHEBI:61977"/>
        <dbReference type="ChEBI" id="CHEBI:456216"/>
        <dbReference type="EC" id="2.7.11.1"/>
    </reaction>
</comment>
<keyword evidence="10 23" id="KW-0418">Kinase</keyword>
<dbReference type="GO" id="GO:0004674">
    <property type="term" value="F:protein serine/threonine kinase activity"/>
    <property type="evidence" value="ECO:0007669"/>
    <property type="project" value="UniProtKB-KW"/>
</dbReference>
<dbReference type="EMBL" id="CP039347">
    <property type="protein sequence ID" value="QCD86433.1"/>
    <property type="molecule type" value="Genomic_DNA"/>
</dbReference>
<keyword evidence="4" id="KW-0723">Serine/threonine-protein kinase</keyword>
<dbReference type="InterPro" id="IPR011009">
    <property type="entry name" value="Kinase-like_dom_sf"/>
</dbReference>
<dbReference type="PROSITE" id="PS50927">
    <property type="entry name" value="BULB_LECTIN"/>
    <property type="match status" value="2"/>
</dbReference>
<keyword evidence="16" id="KW-0325">Glycoprotein</keyword>
<evidence type="ECO:0000259" key="22">
    <source>
        <dbReference type="PROSITE" id="PS50948"/>
    </source>
</evidence>
<dbReference type="Pfam" id="PF07714">
    <property type="entry name" value="PK_Tyr_Ser-Thr"/>
    <property type="match status" value="3"/>
</dbReference>
<sequence length="1589" mass="179525">MIIKVMKNNYCQPSSGLDMIIKVMENNNYQVISRLDKIINIMKNNDYQTSLRLDMIINIMKNNDYQTSMRLDMVINVMQIMIINEHHSSGDNFVSWKNSETEQNRVIESRLMDANRTRIDLISSGRLFMAASWSDSCIESASSISQSQSLSYGKTVVSYPLGTFEFGFFNLGNPNKIYLGIRYKNIPIQNVVWVANGASPINDSSAILKLNSSGNLVLTHNNMVVWCTSSVNYAQNPVAVLLDSAWKSYDDPTPGDLSWGIKLYPYPDTYIMKGTKKFYRVGPWNGLRFSGQPDLRPNKFYSFEYVSNKEEVYYTWTITTTGLISTVVINQTLQQRPRYVWLKGSESWQPYSTMPADICDKYGLCGANAYCSPSGSPMCKCLKGFEPKSPKNWNVTGWSQGCVLKHALNCKNDGFVLVEGLKVPDTEHTFVDKSIDLAQCSRTCFNNCSCRAYTNYNISGSGSGCVMWFGDLIDIIRYYGQNLYIRVPKSELDAIDTPRKYKIILVSSITVASGMLSLGIYFICRFRRNSNEKSKPKNNFETYVDDLDLPLFDLSAITSATDNFSEMNQIGEGGFGPVYRGKLFSGLEIAVKRLSKNSGQGITEFVNEVKLIVKLQHRNLVKLLGCCIQNQEKVLVYEYMSNGSLDYFIFDHAKGKSLDWKKRFNIICGLARGLTYLHEDSRLRIIHRDLKASNVLLDEDFNPKISDFGLAKTVGREEIEGNTNMIVGTFGYMAPEYAIDGQFSVKSDVFSFGVILLEIICGRKNRKPYRGNQYNLVDHVWTRWKFGKTLEIIDPNIKDSFIELEILRFIHIGLLCVQQYPEDRPTMSSVVLMLGSEMDLDEPKRPGIFINVSSISQSKSLTYGNTLVSNPLGTFEFGFFHFGNSNKIYLGIWYKNIPIQNVVWVANGANPINDSSAILTLNSSGNLVLTHNNMVVWCTSSPNFAQNPVAVLLDSGNLVIRDQSAANTEEYLWQSFDYPSNTMVAGMKIGWDIKRNLSISLVAWKSYDDPTPGEFSWGIKLNPYPNMYVMKGTKKYHRAGPWNGLRFSGRPDLRPNKIYNYEFVSNNEEIYYTWTLANTSFITIIVLNQTSPERPRYVWLEDSKSWQPYTTPADLCDHYGVCGANAYCAPSALPMCECLKGFEPKSPQNWDSTDWSKGCVLKHPLNCKNDDFVLVDGLKVPDTEHTFVDKSIDLAQCRSKCFNNCSCMAYTSNDISGAGSGCVMWFGDLFDIILYSNLTYGQGLYIRLPKSEIDAIIRPRKSKIRLVITITVSSGLLLLGIFFICKVWKNENVNSKQENNFETYVNDLDLPLFDLPSITAATNNFSDMNQIGEGGFGPVYWGKLFSGPEIAVKRLSQNLGQGITEFINEVKLIAKLQHKNLVKLLGCCIQNQEKILVYEYMSNGSLDYFIFDENFNPKISNFGLAKTVGREEMQGNTNMIVGTFGYMAPEYAVDGQFSIKSDVFSYGVILLEIICGIKNRGRYRGKQYNLVAHAWTQWKFGKTLEIIDTNIKDSSIECEVLRCIHIGLLCVQQYPEDRPTMSSIVLMLGSEMDLDEPKKPGVFNKKESVEAITNSSSSINDLTITLSGR</sequence>
<dbReference type="Gene3D" id="1.10.510.10">
    <property type="entry name" value="Transferase(Phosphotransferase) domain 1"/>
    <property type="match status" value="2"/>
</dbReference>
<feature type="domain" description="Apple" evidence="22">
    <location>
        <begin position="1167"/>
        <end position="1249"/>
    </location>
</feature>
<feature type="domain" description="Protein kinase" evidence="20">
    <location>
        <begin position="1325"/>
        <end position="1554"/>
    </location>
</feature>
<dbReference type="SUPFAM" id="SSF51110">
    <property type="entry name" value="alpha-D-mannose-specific plant lectins"/>
    <property type="match status" value="2"/>
</dbReference>
<comment type="subcellular location">
    <subcellularLocation>
        <location evidence="1">Cell membrane</location>
        <topology evidence="1">Single-pass type I membrane protein</topology>
    </subcellularLocation>
</comment>
<dbReference type="InterPro" id="IPR001245">
    <property type="entry name" value="Ser-Thr/Tyr_kinase_cat_dom"/>
</dbReference>
<evidence type="ECO:0000256" key="7">
    <source>
        <dbReference type="ARBA" id="ARBA00022729"/>
    </source>
</evidence>
<reference evidence="23 24" key="1">
    <citation type="submission" date="2019-04" db="EMBL/GenBank/DDBJ databases">
        <title>An improved genome assembly and genetic linkage map for asparagus bean, Vigna unguiculata ssp. sesquipedialis.</title>
        <authorList>
            <person name="Xia Q."/>
            <person name="Zhang R."/>
            <person name="Dong Y."/>
        </authorList>
    </citation>
    <scope>NUCLEOTIDE SEQUENCE [LARGE SCALE GENOMIC DNA]</scope>
    <source>
        <tissue evidence="23">Leaf</tissue>
    </source>
</reference>
<dbReference type="Pfam" id="PF08276">
    <property type="entry name" value="PAN_2"/>
    <property type="match status" value="2"/>
</dbReference>
<dbReference type="GO" id="GO:0006950">
    <property type="term" value="P:response to stress"/>
    <property type="evidence" value="ECO:0007669"/>
    <property type="project" value="UniProtKB-ARBA"/>
</dbReference>
<evidence type="ECO:0000256" key="5">
    <source>
        <dbReference type="ARBA" id="ARBA00022679"/>
    </source>
</evidence>
<proteinExistence type="predicted"/>
<keyword evidence="6 19" id="KW-0812">Transmembrane</keyword>
<feature type="domain" description="Bulb-type lectin" evidence="21">
    <location>
        <begin position="141"/>
        <end position="262"/>
    </location>
</feature>
<keyword evidence="7" id="KW-0732">Signal</keyword>
<dbReference type="CDD" id="cd00028">
    <property type="entry name" value="B_lectin"/>
    <property type="match status" value="2"/>
</dbReference>